<dbReference type="EMBL" id="GBRH01196951">
    <property type="protein sequence ID" value="JAE00945.1"/>
    <property type="molecule type" value="Transcribed_RNA"/>
</dbReference>
<dbReference type="AlphaFoldDB" id="A0A0A9EJM7"/>
<proteinExistence type="predicted"/>
<evidence type="ECO:0000313" key="1">
    <source>
        <dbReference type="EMBL" id="JAE00945.1"/>
    </source>
</evidence>
<name>A0A0A9EJM7_ARUDO</name>
<reference evidence="1" key="1">
    <citation type="submission" date="2014-09" db="EMBL/GenBank/DDBJ databases">
        <authorList>
            <person name="Magalhaes I.L.F."/>
            <person name="Oliveira U."/>
            <person name="Santos F.R."/>
            <person name="Vidigal T.H.D.A."/>
            <person name="Brescovit A.D."/>
            <person name="Santos A.J."/>
        </authorList>
    </citation>
    <scope>NUCLEOTIDE SEQUENCE</scope>
    <source>
        <tissue evidence="1">Shoot tissue taken approximately 20 cm above the soil surface</tissue>
    </source>
</reference>
<sequence>MMKKLWKISIIYIKTVIKLFNGNVYLVKSISTLSIYSLHIQIYVVLGKVQPIFAKVLLLSANIVGLTK</sequence>
<protein>
    <submittedName>
        <fullName evidence="1">Uncharacterized protein</fullName>
    </submittedName>
</protein>
<reference evidence="1" key="2">
    <citation type="journal article" date="2015" name="Data Brief">
        <title>Shoot transcriptome of the giant reed, Arundo donax.</title>
        <authorList>
            <person name="Barrero R.A."/>
            <person name="Guerrero F.D."/>
            <person name="Moolhuijzen P."/>
            <person name="Goolsby J.A."/>
            <person name="Tidwell J."/>
            <person name="Bellgard S.E."/>
            <person name="Bellgard M.I."/>
        </authorList>
    </citation>
    <scope>NUCLEOTIDE SEQUENCE</scope>
    <source>
        <tissue evidence="1">Shoot tissue taken approximately 20 cm above the soil surface</tissue>
    </source>
</reference>
<accession>A0A0A9EJM7</accession>
<organism evidence="1">
    <name type="scientific">Arundo donax</name>
    <name type="common">Giant reed</name>
    <name type="synonym">Donax arundinaceus</name>
    <dbReference type="NCBI Taxonomy" id="35708"/>
    <lineage>
        <taxon>Eukaryota</taxon>
        <taxon>Viridiplantae</taxon>
        <taxon>Streptophyta</taxon>
        <taxon>Embryophyta</taxon>
        <taxon>Tracheophyta</taxon>
        <taxon>Spermatophyta</taxon>
        <taxon>Magnoliopsida</taxon>
        <taxon>Liliopsida</taxon>
        <taxon>Poales</taxon>
        <taxon>Poaceae</taxon>
        <taxon>PACMAD clade</taxon>
        <taxon>Arundinoideae</taxon>
        <taxon>Arundineae</taxon>
        <taxon>Arundo</taxon>
    </lineage>
</organism>